<protein>
    <submittedName>
        <fullName evidence="1">Uncharacterized protein</fullName>
    </submittedName>
</protein>
<comment type="caution">
    <text evidence="1">The sequence shown here is derived from an EMBL/GenBank/DDBJ whole genome shotgun (WGS) entry which is preliminary data.</text>
</comment>
<organism evidence="1">
    <name type="scientific">marine sediment metagenome</name>
    <dbReference type="NCBI Taxonomy" id="412755"/>
    <lineage>
        <taxon>unclassified sequences</taxon>
        <taxon>metagenomes</taxon>
        <taxon>ecological metagenomes</taxon>
    </lineage>
</organism>
<sequence>MCETSMGHDAEMDMLVESAGMTEDTWVSSDGRHIKYEDLTDSHLRNILGYLQRQSLECTVGLTVVNGEQAGYALEDEIRRIEGNLDGLLLECDRRGWSRAAALLGAATSRKERWDEVD</sequence>
<gene>
    <name evidence="1" type="ORF">LCGC14_2464950</name>
</gene>
<evidence type="ECO:0000313" key="1">
    <source>
        <dbReference type="EMBL" id="KKL19489.1"/>
    </source>
</evidence>
<dbReference type="AlphaFoldDB" id="A0A0F9BC42"/>
<name>A0A0F9BC42_9ZZZZ</name>
<proteinExistence type="predicted"/>
<reference evidence="1" key="1">
    <citation type="journal article" date="2015" name="Nature">
        <title>Complex archaea that bridge the gap between prokaryotes and eukaryotes.</title>
        <authorList>
            <person name="Spang A."/>
            <person name="Saw J.H."/>
            <person name="Jorgensen S.L."/>
            <person name="Zaremba-Niedzwiedzka K."/>
            <person name="Martijn J."/>
            <person name="Lind A.E."/>
            <person name="van Eijk R."/>
            <person name="Schleper C."/>
            <person name="Guy L."/>
            <person name="Ettema T.J."/>
        </authorList>
    </citation>
    <scope>NUCLEOTIDE SEQUENCE</scope>
</reference>
<dbReference type="EMBL" id="LAZR01038471">
    <property type="protein sequence ID" value="KKL19489.1"/>
    <property type="molecule type" value="Genomic_DNA"/>
</dbReference>
<accession>A0A0F9BC42</accession>